<dbReference type="Pfam" id="PF00126">
    <property type="entry name" value="HTH_1"/>
    <property type="match status" value="1"/>
</dbReference>
<dbReference type="GO" id="GO:0006351">
    <property type="term" value="P:DNA-templated transcription"/>
    <property type="evidence" value="ECO:0007669"/>
    <property type="project" value="TreeGrafter"/>
</dbReference>
<dbReference type="Gene3D" id="3.40.190.290">
    <property type="match status" value="1"/>
</dbReference>
<dbReference type="InterPro" id="IPR000847">
    <property type="entry name" value="LysR_HTH_N"/>
</dbReference>
<dbReference type="InterPro" id="IPR036390">
    <property type="entry name" value="WH_DNA-bd_sf"/>
</dbReference>
<gene>
    <name evidence="6" type="ORF">EC912_10724</name>
</gene>
<accession>A0A4R3YLI5</accession>
<dbReference type="Proteomes" id="UP000295645">
    <property type="component" value="Unassembled WGS sequence"/>
</dbReference>
<evidence type="ECO:0000256" key="2">
    <source>
        <dbReference type="ARBA" id="ARBA00023015"/>
    </source>
</evidence>
<keyword evidence="2" id="KW-0805">Transcription regulation</keyword>
<dbReference type="InterPro" id="IPR058163">
    <property type="entry name" value="LysR-type_TF_proteobact-type"/>
</dbReference>
<keyword evidence="7" id="KW-1185">Reference proteome</keyword>
<dbReference type="GO" id="GO:0003700">
    <property type="term" value="F:DNA-binding transcription factor activity"/>
    <property type="evidence" value="ECO:0007669"/>
    <property type="project" value="InterPro"/>
</dbReference>
<comment type="similarity">
    <text evidence="1">Belongs to the LysR transcriptional regulatory family.</text>
</comment>
<keyword evidence="4" id="KW-0804">Transcription</keyword>
<reference evidence="6 7" key="1">
    <citation type="submission" date="2019-03" db="EMBL/GenBank/DDBJ databases">
        <title>Above-ground endophytic microbial communities from plants in different locations in the United States.</title>
        <authorList>
            <person name="Frank C."/>
        </authorList>
    </citation>
    <scope>NUCLEOTIDE SEQUENCE [LARGE SCALE GENOMIC DNA]</scope>
    <source>
        <strain evidence="6 7">LP_13_YM</strain>
    </source>
</reference>
<evidence type="ECO:0000256" key="3">
    <source>
        <dbReference type="ARBA" id="ARBA00023125"/>
    </source>
</evidence>
<evidence type="ECO:0000313" key="6">
    <source>
        <dbReference type="EMBL" id="TCV92318.1"/>
    </source>
</evidence>
<dbReference type="GO" id="GO:0043565">
    <property type="term" value="F:sequence-specific DNA binding"/>
    <property type="evidence" value="ECO:0007669"/>
    <property type="project" value="TreeGrafter"/>
</dbReference>
<dbReference type="EMBL" id="SMCS01000007">
    <property type="protein sequence ID" value="TCV92318.1"/>
    <property type="molecule type" value="Genomic_DNA"/>
</dbReference>
<protein>
    <submittedName>
        <fullName evidence="6">LysR family transcriptional regulator</fullName>
    </submittedName>
</protein>
<dbReference type="PANTHER" id="PTHR30537">
    <property type="entry name" value="HTH-TYPE TRANSCRIPTIONAL REGULATOR"/>
    <property type="match status" value="1"/>
</dbReference>
<dbReference type="PROSITE" id="PS50931">
    <property type="entry name" value="HTH_LYSR"/>
    <property type="match status" value="1"/>
</dbReference>
<dbReference type="OrthoDB" id="9810065at2"/>
<comment type="caution">
    <text evidence="6">The sequence shown here is derived from an EMBL/GenBank/DDBJ whole genome shotgun (WGS) entry which is preliminary data.</text>
</comment>
<dbReference type="AlphaFoldDB" id="A0A4R3YLI5"/>
<keyword evidence="3" id="KW-0238">DNA-binding</keyword>
<dbReference type="InterPro" id="IPR036388">
    <property type="entry name" value="WH-like_DNA-bd_sf"/>
</dbReference>
<dbReference type="SUPFAM" id="SSF53850">
    <property type="entry name" value="Periplasmic binding protein-like II"/>
    <property type="match status" value="1"/>
</dbReference>
<organism evidence="6 7">
    <name type="scientific">Luteibacter rhizovicinus</name>
    <dbReference type="NCBI Taxonomy" id="242606"/>
    <lineage>
        <taxon>Bacteria</taxon>
        <taxon>Pseudomonadati</taxon>
        <taxon>Pseudomonadota</taxon>
        <taxon>Gammaproteobacteria</taxon>
        <taxon>Lysobacterales</taxon>
        <taxon>Rhodanobacteraceae</taxon>
        <taxon>Luteibacter</taxon>
    </lineage>
</organism>
<evidence type="ECO:0000256" key="4">
    <source>
        <dbReference type="ARBA" id="ARBA00023163"/>
    </source>
</evidence>
<dbReference type="Pfam" id="PF03466">
    <property type="entry name" value="LysR_substrate"/>
    <property type="match status" value="1"/>
</dbReference>
<sequence>MQDLNDIYYFAQVVEFGGFTAASKALGVAKSLLSFRVARLEKHLGVRLIQRTTRSASVTDIGRTYYDQCRVMLEAAAQAQTLIDTAQEAPRGCIHVACPVLFAQLLLAPVLVGFLQRYPDVQVDLDITRHQVDVVTGGYDIAFRVRPSVKDSSLVVRSFGMDPQMLVGSTRMLRQYGLPQDPSDLQRLPSVGVVAADNRHFWPLTHRHGETRQIEHHPRIATDDLYVMRQAVEGGIGISQLPRFLCREGLASGLLTALLPDWELPAGNVHAVYPSRHGQIPALRCFIDYVAQMLPKELASLHDDDQQELRATA</sequence>
<dbReference type="PANTHER" id="PTHR30537:SF31">
    <property type="entry name" value="TRANSCRIPTIONAL REGULATOR, LYSR FAMILY"/>
    <property type="match status" value="1"/>
</dbReference>
<proteinExistence type="inferred from homology"/>
<name>A0A4R3YLI5_9GAMM</name>
<evidence type="ECO:0000256" key="1">
    <source>
        <dbReference type="ARBA" id="ARBA00009437"/>
    </source>
</evidence>
<dbReference type="SUPFAM" id="SSF46785">
    <property type="entry name" value="Winged helix' DNA-binding domain"/>
    <property type="match status" value="1"/>
</dbReference>
<dbReference type="RefSeq" id="WP_132145813.1">
    <property type="nucleotide sequence ID" value="NZ_SMCS01000007.1"/>
</dbReference>
<dbReference type="Gene3D" id="1.10.10.10">
    <property type="entry name" value="Winged helix-like DNA-binding domain superfamily/Winged helix DNA-binding domain"/>
    <property type="match status" value="1"/>
</dbReference>
<feature type="domain" description="HTH lysR-type" evidence="5">
    <location>
        <begin position="1"/>
        <end position="59"/>
    </location>
</feature>
<dbReference type="InterPro" id="IPR005119">
    <property type="entry name" value="LysR_subst-bd"/>
</dbReference>
<evidence type="ECO:0000259" key="5">
    <source>
        <dbReference type="PROSITE" id="PS50931"/>
    </source>
</evidence>
<dbReference type="FunFam" id="1.10.10.10:FF:000001">
    <property type="entry name" value="LysR family transcriptional regulator"/>
    <property type="match status" value="1"/>
</dbReference>
<evidence type="ECO:0000313" key="7">
    <source>
        <dbReference type="Proteomes" id="UP000295645"/>
    </source>
</evidence>